<dbReference type="PRINTS" id="PR00730">
    <property type="entry name" value="THERMOLYSIN"/>
</dbReference>
<dbReference type="PANTHER" id="PTHR33794">
    <property type="entry name" value="BACILLOLYSIN"/>
    <property type="match status" value="1"/>
</dbReference>
<evidence type="ECO:0000256" key="7">
    <source>
        <dbReference type="ARBA" id="ARBA00023049"/>
    </source>
</evidence>
<dbReference type="Proteomes" id="UP001205612">
    <property type="component" value="Unassembled WGS sequence"/>
</dbReference>
<dbReference type="Gene3D" id="3.10.170.10">
    <property type="match status" value="1"/>
</dbReference>
<keyword evidence="5 8" id="KW-0378">Hydrolase</keyword>
<protein>
    <recommendedName>
        <fullName evidence="8">Neutral metalloproteinase</fullName>
        <ecNumber evidence="8">3.4.24.-</ecNumber>
    </recommendedName>
</protein>
<evidence type="ECO:0000256" key="8">
    <source>
        <dbReference type="RuleBase" id="RU366073"/>
    </source>
</evidence>
<dbReference type="PANTHER" id="PTHR33794:SF1">
    <property type="entry name" value="BACILLOLYSIN"/>
    <property type="match status" value="1"/>
</dbReference>
<feature type="domain" description="Peptidase M4" evidence="10">
    <location>
        <begin position="243"/>
        <end position="397"/>
    </location>
</feature>
<evidence type="ECO:0000259" key="10">
    <source>
        <dbReference type="Pfam" id="PF01447"/>
    </source>
</evidence>
<evidence type="ECO:0000313" key="14">
    <source>
        <dbReference type="Proteomes" id="UP001205612"/>
    </source>
</evidence>
<evidence type="ECO:0000256" key="3">
    <source>
        <dbReference type="ARBA" id="ARBA00022723"/>
    </source>
</evidence>
<keyword evidence="14" id="KW-1185">Reference proteome</keyword>
<feature type="region of interest" description="Disordered" evidence="9">
    <location>
        <begin position="1"/>
        <end position="21"/>
    </location>
</feature>
<evidence type="ECO:0000256" key="6">
    <source>
        <dbReference type="ARBA" id="ARBA00022833"/>
    </source>
</evidence>
<gene>
    <name evidence="13" type="ORF">NX794_29680</name>
</gene>
<dbReference type="InterPro" id="IPR001570">
    <property type="entry name" value="Peptidase_M4_C_domain"/>
</dbReference>
<comment type="subcellular location">
    <subcellularLocation>
        <location evidence="8">Secreted</location>
    </subcellularLocation>
</comment>
<feature type="domain" description="Peptidase M4 C-terminal" evidence="11">
    <location>
        <begin position="416"/>
        <end position="584"/>
    </location>
</feature>
<keyword evidence="3" id="KW-0479">Metal-binding</keyword>
<feature type="domain" description="FTP" evidence="12">
    <location>
        <begin position="62"/>
        <end position="109"/>
    </location>
</feature>
<dbReference type="InterPro" id="IPR013856">
    <property type="entry name" value="Peptidase_M4_domain"/>
</dbReference>
<name>A0ABT2BA07_9ACTN</name>
<reference evidence="13 14" key="1">
    <citation type="submission" date="2022-08" db="EMBL/GenBank/DDBJ databases">
        <authorList>
            <person name="Somphong A."/>
            <person name="Phongsopitanun W."/>
        </authorList>
    </citation>
    <scope>NUCLEOTIDE SEQUENCE [LARGE SCALE GENOMIC DNA]</scope>
    <source>
        <strain evidence="13 14">LP11</strain>
    </source>
</reference>
<dbReference type="EC" id="3.4.24.-" evidence="8"/>
<evidence type="ECO:0000256" key="1">
    <source>
        <dbReference type="ARBA" id="ARBA00009388"/>
    </source>
</evidence>
<evidence type="ECO:0000259" key="12">
    <source>
        <dbReference type="Pfam" id="PF07504"/>
    </source>
</evidence>
<dbReference type="Gene3D" id="3.10.450.490">
    <property type="match status" value="1"/>
</dbReference>
<keyword evidence="6 8" id="KW-0862">Zinc</keyword>
<comment type="cofactor">
    <cofactor evidence="8">
        <name>Zn(2+)</name>
        <dbReference type="ChEBI" id="CHEBI:29105"/>
    </cofactor>
</comment>
<keyword evidence="4" id="KW-0732">Signal</keyword>
<evidence type="ECO:0000256" key="5">
    <source>
        <dbReference type="ARBA" id="ARBA00022801"/>
    </source>
</evidence>
<dbReference type="Pfam" id="PF01447">
    <property type="entry name" value="Peptidase_M4"/>
    <property type="match status" value="1"/>
</dbReference>
<comment type="similarity">
    <text evidence="1 8">Belongs to the peptidase M4 family.</text>
</comment>
<proteinExistence type="inferred from homology"/>
<sequence>MASTATLTAGTLGSASAAPRSTPAASHAITASASRTAPAHVVAVASAAAHTHATATGVGPHDTLKATEALVDPDGKKHVHFVRTHRGLPVLGADLIVHLDAHDKYLGVTRATTRAIDLASTTPKKSAAAARTAAAKAGKGTAGKAKLVVSALAGHAPALAYQVRVTGSSTAEGTGARTVVVDARTGTVLSNTPLSDPFLSPGTLAKLRKRHAGSSVASTAPRREAAAPLPGLAAKAAASGTAATGYSLYDGTVSLTATPYTYQGTQYYILKDPNRGNTEVRDADNQQTENFDDGYLAASTSTAFGNGATSDRNTAAVDAMYGITNTFDFYKSTFGRNGIANDGNGAHGMVHFGNKVGNAFWDPDCDCMLYGDGDGSTFKKPLVVLDVTGHELTHGVVGATANLQPTRVDSQGNQYGEPGALNESLADIFGTGVEFATNNAKNPPNYLMGEKLGLSQGFLRRMDQPSQDRLEGTIDYWSPSVTNTEVHAGSGVSSHAFYLLAEGSGRKTIGGVSYNSPTYDGGSVTGIGRAKALNIFYYALTRYMVSTTSFHGARTATLNAAKDLYGANSTEYRTVDRAWAAVNVTASNG</sequence>
<keyword evidence="7 8" id="KW-0482">Metalloprotease</keyword>
<dbReference type="InterPro" id="IPR011096">
    <property type="entry name" value="FTP_domain"/>
</dbReference>
<dbReference type="Pfam" id="PF02868">
    <property type="entry name" value="Peptidase_M4_C"/>
    <property type="match status" value="1"/>
</dbReference>
<comment type="function">
    <text evidence="8">Extracellular zinc metalloprotease.</text>
</comment>
<dbReference type="CDD" id="cd09597">
    <property type="entry name" value="M4_TLP"/>
    <property type="match status" value="1"/>
</dbReference>
<evidence type="ECO:0000256" key="2">
    <source>
        <dbReference type="ARBA" id="ARBA00022670"/>
    </source>
</evidence>
<dbReference type="SUPFAM" id="SSF55486">
    <property type="entry name" value="Metalloproteases ('zincins'), catalytic domain"/>
    <property type="match status" value="1"/>
</dbReference>
<keyword evidence="8" id="KW-0964">Secreted</keyword>
<evidence type="ECO:0000256" key="9">
    <source>
        <dbReference type="SAM" id="MobiDB-lite"/>
    </source>
</evidence>
<dbReference type="Gene3D" id="1.10.390.10">
    <property type="entry name" value="Neutral Protease Domain 2"/>
    <property type="match status" value="1"/>
</dbReference>
<accession>A0ABT2BA07</accession>
<comment type="caution">
    <text evidence="13">The sequence shown here is derived from an EMBL/GenBank/DDBJ whole genome shotgun (WGS) entry which is preliminary data.</text>
</comment>
<organism evidence="13 14">
    <name type="scientific">Streptomyces pyxinicus</name>
    <dbReference type="NCBI Taxonomy" id="2970331"/>
    <lineage>
        <taxon>Bacteria</taxon>
        <taxon>Bacillati</taxon>
        <taxon>Actinomycetota</taxon>
        <taxon>Actinomycetes</taxon>
        <taxon>Kitasatosporales</taxon>
        <taxon>Streptomycetaceae</taxon>
        <taxon>Streptomyces</taxon>
    </lineage>
</organism>
<dbReference type="EMBL" id="JANUGP010000030">
    <property type="protein sequence ID" value="MCS0605346.1"/>
    <property type="molecule type" value="Genomic_DNA"/>
</dbReference>
<dbReference type="InterPro" id="IPR023612">
    <property type="entry name" value="Peptidase_M4"/>
</dbReference>
<evidence type="ECO:0000256" key="4">
    <source>
        <dbReference type="ARBA" id="ARBA00022729"/>
    </source>
</evidence>
<dbReference type="InterPro" id="IPR050728">
    <property type="entry name" value="Zinc_Metalloprotease_M4"/>
</dbReference>
<evidence type="ECO:0000313" key="13">
    <source>
        <dbReference type="EMBL" id="MCS0605346.1"/>
    </source>
</evidence>
<evidence type="ECO:0000259" key="11">
    <source>
        <dbReference type="Pfam" id="PF02868"/>
    </source>
</evidence>
<keyword evidence="2 8" id="KW-0645">Protease</keyword>
<dbReference type="InterPro" id="IPR027268">
    <property type="entry name" value="Peptidase_M4/M1_CTD_sf"/>
</dbReference>
<dbReference type="Pfam" id="PF07504">
    <property type="entry name" value="FTP"/>
    <property type="match status" value="1"/>
</dbReference>